<evidence type="ECO:0000256" key="2">
    <source>
        <dbReference type="ARBA" id="ARBA00022980"/>
    </source>
</evidence>
<dbReference type="CDD" id="cd00336">
    <property type="entry name" value="Ribosomal_L22"/>
    <property type="match status" value="1"/>
</dbReference>
<dbReference type="PANTHER" id="PTHR11593">
    <property type="entry name" value="60S RIBOSOMAL PROTEIN L17"/>
    <property type="match status" value="1"/>
</dbReference>
<keyword evidence="2 4" id="KW-0689">Ribosomal protein</keyword>
<evidence type="ECO:0000313" key="6">
    <source>
        <dbReference type="EMBL" id="KUF76156.1"/>
    </source>
</evidence>
<evidence type="ECO:0000256" key="5">
    <source>
        <dbReference type="SAM" id="MobiDB-lite"/>
    </source>
</evidence>
<feature type="region of interest" description="Disordered" evidence="5">
    <location>
        <begin position="77"/>
        <end position="196"/>
    </location>
</feature>
<dbReference type="PROSITE" id="PS00464">
    <property type="entry name" value="RIBOSOMAL_L22"/>
    <property type="match status" value="1"/>
</dbReference>
<protein>
    <submittedName>
        <fullName evidence="6">60S ribosomal protein L17-1</fullName>
    </submittedName>
</protein>
<evidence type="ECO:0000256" key="3">
    <source>
        <dbReference type="ARBA" id="ARBA00023274"/>
    </source>
</evidence>
<feature type="compositionally biased region" description="Polar residues" evidence="5">
    <location>
        <begin position="242"/>
        <end position="251"/>
    </location>
</feature>
<dbReference type="Proteomes" id="UP000052943">
    <property type="component" value="Unassembled WGS sequence"/>
</dbReference>
<dbReference type="InterPro" id="IPR001063">
    <property type="entry name" value="Ribosomal_uL22"/>
</dbReference>
<proteinExistence type="inferred from homology"/>
<dbReference type="NCBIfam" id="TIGR01038">
    <property type="entry name" value="uL22_arch_euk"/>
    <property type="match status" value="1"/>
</dbReference>
<dbReference type="FunFam" id="3.90.470.10:FF:000030">
    <property type="entry name" value="RL17, ribosomal protein 17-like 60S large ribosomal subunit"/>
    <property type="match status" value="1"/>
</dbReference>
<feature type="region of interest" description="Disordered" evidence="5">
    <location>
        <begin position="497"/>
        <end position="516"/>
    </location>
</feature>
<feature type="compositionally biased region" description="Acidic residues" evidence="5">
    <location>
        <begin position="294"/>
        <end position="321"/>
    </location>
</feature>
<reference evidence="6 7" key="1">
    <citation type="submission" date="2015-11" db="EMBL/GenBank/DDBJ databases">
        <title>Genomes and virulence difference between two physiological races of Phytophthora nicotianae.</title>
        <authorList>
            <person name="Liu H."/>
            <person name="Ma X."/>
            <person name="Yu H."/>
            <person name="Fang D."/>
            <person name="Li Y."/>
            <person name="Wang X."/>
            <person name="Wang W."/>
            <person name="Dong Y."/>
            <person name="Xiao B."/>
        </authorList>
    </citation>
    <scope>NUCLEOTIDE SEQUENCE [LARGE SCALE GENOMIC DNA]</scope>
    <source>
        <strain evidence="7">race 0</strain>
    </source>
</reference>
<gene>
    <name evidence="6" type="ORF">AM587_10012761</name>
</gene>
<dbReference type="InterPro" id="IPR018260">
    <property type="entry name" value="Ribosomal_uL22_CS"/>
</dbReference>
<dbReference type="GO" id="GO:0003735">
    <property type="term" value="F:structural constituent of ribosome"/>
    <property type="evidence" value="ECO:0007669"/>
    <property type="project" value="InterPro"/>
</dbReference>
<evidence type="ECO:0000256" key="1">
    <source>
        <dbReference type="ARBA" id="ARBA00009451"/>
    </source>
</evidence>
<feature type="region of interest" description="Disordered" evidence="5">
    <location>
        <begin position="240"/>
        <end position="345"/>
    </location>
</feature>
<dbReference type="OrthoDB" id="10254664at2759"/>
<feature type="compositionally biased region" description="Acidic residues" evidence="5">
    <location>
        <begin position="85"/>
        <end position="106"/>
    </location>
</feature>
<dbReference type="GO" id="GO:0002181">
    <property type="term" value="P:cytoplasmic translation"/>
    <property type="evidence" value="ECO:0007669"/>
    <property type="project" value="TreeGrafter"/>
</dbReference>
<organism evidence="6 7">
    <name type="scientific">Phytophthora nicotianae</name>
    <name type="common">Potato buckeye rot agent</name>
    <name type="synonym">Phytophthora parasitica</name>
    <dbReference type="NCBI Taxonomy" id="4792"/>
    <lineage>
        <taxon>Eukaryota</taxon>
        <taxon>Sar</taxon>
        <taxon>Stramenopiles</taxon>
        <taxon>Oomycota</taxon>
        <taxon>Peronosporomycetes</taxon>
        <taxon>Peronosporales</taxon>
        <taxon>Peronosporaceae</taxon>
        <taxon>Phytophthora</taxon>
    </lineage>
</organism>
<comment type="caution">
    <text evidence="6">The sequence shown here is derived from an EMBL/GenBank/DDBJ whole genome shotgun (WGS) entry which is preliminary data.</text>
</comment>
<comment type="similarity">
    <text evidence="1 4">Belongs to the universal ribosomal protein uL22 family.</text>
</comment>
<accession>A0A0W8BWC6</accession>
<evidence type="ECO:0000256" key="4">
    <source>
        <dbReference type="RuleBase" id="RU004005"/>
    </source>
</evidence>
<feature type="compositionally biased region" description="Low complexity" evidence="5">
    <location>
        <begin position="322"/>
        <end position="331"/>
    </location>
</feature>
<dbReference type="SUPFAM" id="SSF54843">
    <property type="entry name" value="Ribosomal protein L22"/>
    <property type="match status" value="1"/>
</dbReference>
<evidence type="ECO:0000313" key="7">
    <source>
        <dbReference type="Proteomes" id="UP000052943"/>
    </source>
</evidence>
<dbReference type="AlphaFoldDB" id="A0A0W8BWC6"/>
<dbReference type="EMBL" id="LNFO01005877">
    <property type="protein sequence ID" value="KUF76156.1"/>
    <property type="molecule type" value="Genomic_DNA"/>
</dbReference>
<dbReference type="SUPFAM" id="SSF109715">
    <property type="entry name" value="DEK C-terminal domain"/>
    <property type="match status" value="1"/>
</dbReference>
<feature type="compositionally biased region" description="Acidic residues" evidence="5">
    <location>
        <begin position="125"/>
        <end position="159"/>
    </location>
</feature>
<keyword evidence="3 4" id="KW-0687">Ribonucleoprotein</keyword>
<dbReference type="Pfam" id="PF00237">
    <property type="entry name" value="Ribosomal_L22"/>
    <property type="match status" value="1"/>
</dbReference>
<dbReference type="PANTHER" id="PTHR11593:SF10">
    <property type="entry name" value="60S RIBOSOMAL PROTEIN L17"/>
    <property type="match status" value="1"/>
</dbReference>
<dbReference type="InterPro" id="IPR005721">
    <property type="entry name" value="Ribosomal_uL22_euk/arc"/>
</dbReference>
<dbReference type="GO" id="GO:0022625">
    <property type="term" value="C:cytosolic large ribosomal subunit"/>
    <property type="evidence" value="ECO:0007669"/>
    <property type="project" value="TreeGrafter"/>
</dbReference>
<feature type="compositionally biased region" description="Basic residues" evidence="5">
    <location>
        <begin position="162"/>
        <end position="176"/>
    </location>
</feature>
<dbReference type="STRING" id="4790.A0A0W8BWC6"/>
<dbReference type="Gene3D" id="3.90.470.10">
    <property type="entry name" value="Ribosomal protein L22/L17"/>
    <property type="match status" value="1"/>
</dbReference>
<dbReference type="InterPro" id="IPR036394">
    <property type="entry name" value="Ribosomal_uL22_sf"/>
</dbReference>
<sequence length="516" mass="56434">MMEALGEAPPVSMESLVTEDSIVTALREILPQMNADTATLKVIMQKLAIRFGMEFADIKAQWRPRIKELLPDMLELCPGGGASESENENAEADGQEGHDDDEEEEVDLRPSRKRTASKRNAVVDASDDEGDADEVNDSDASEARLEEDEEAESGDEDDVAPVKKKRATTETKKRKSKESAPPAKKAKTVKQVDPPGLASLKELGRAAGVLNPRVYKLLKAAETTDEAEEILRERLQDAGISFNGSYPTSRDISAAKRKHAKEKELEGIDTSLIITGGRSRRGSGQRISYKEEPISGEDDNTEEDDEDKEDADEEGDSDESVASDSDASEAAQEPEDAQRAAKARGSHLRVHFKHCREVSHAIKGMPLNKAKSFLQAVLEYKQAVPFTKFTGGCGRHAQGKLRGAAGDKCKWPQKATKIILDLVKNAEANAEVKGLDTDLLYISHAQANAAIKQRRRTYRAHGRIGPYMSNPAHIELILTEKRANVAKAVEEAKPVKVSRKRQAQLRLKSGGGVPAN</sequence>
<name>A0A0W8BWC6_PHYNI</name>